<feature type="region of interest" description="Disordered" evidence="1">
    <location>
        <begin position="362"/>
        <end position="386"/>
    </location>
</feature>
<dbReference type="KEGG" id="pais:PFX98_17255"/>
<feature type="transmembrane region" description="Helical" evidence="2">
    <location>
        <begin position="303"/>
        <end position="324"/>
    </location>
</feature>
<keyword evidence="2" id="KW-0472">Membrane</keyword>
<keyword evidence="2" id="KW-0812">Transmembrane</keyword>
<feature type="transmembrane region" description="Helical" evidence="2">
    <location>
        <begin position="12"/>
        <end position="34"/>
    </location>
</feature>
<keyword evidence="2" id="KW-1133">Transmembrane helix</keyword>
<feature type="transmembrane region" description="Helical" evidence="2">
    <location>
        <begin position="78"/>
        <end position="94"/>
    </location>
</feature>
<gene>
    <name evidence="3" type="ORF">PFX98_17255</name>
</gene>
<accession>A0AA95NE81</accession>
<dbReference type="AlphaFoldDB" id="A0AA95NE81"/>
<feature type="transmembrane region" description="Helical" evidence="2">
    <location>
        <begin position="46"/>
        <end position="66"/>
    </location>
</feature>
<evidence type="ECO:0000313" key="4">
    <source>
        <dbReference type="Proteomes" id="UP001177769"/>
    </source>
</evidence>
<proteinExistence type="predicted"/>
<feature type="transmembrane region" description="Helical" evidence="2">
    <location>
        <begin position="236"/>
        <end position="260"/>
    </location>
</feature>
<evidence type="ECO:0000256" key="1">
    <source>
        <dbReference type="SAM" id="MobiDB-lite"/>
    </source>
</evidence>
<keyword evidence="4" id="KW-1185">Reference proteome</keyword>
<dbReference type="EMBL" id="CP116346">
    <property type="protein sequence ID" value="WIT10649.1"/>
    <property type="molecule type" value="Genomic_DNA"/>
</dbReference>
<feature type="transmembrane region" description="Helical" evidence="2">
    <location>
        <begin position="207"/>
        <end position="224"/>
    </location>
</feature>
<evidence type="ECO:0008006" key="5">
    <source>
        <dbReference type="Google" id="ProtNLM"/>
    </source>
</evidence>
<dbReference type="RefSeq" id="WP_285231723.1">
    <property type="nucleotide sequence ID" value="NZ_CP116346.1"/>
</dbReference>
<name>A0AA95NE81_9BURK</name>
<evidence type="ECO:0000313" key="3">
    <source>
        <dbReference type="EMBL" id="WIT10649.1"/>
    </source>
</evidence>
<organism evidence="3 4">
    <name type="scientific">Paucibacter sediminis</name>
    <dbReference type="NCBI Taxonomy" id="3019553"/>
    <lineage>
        <taxon>Bacteria</taxon>
        <taxon>Pseudomonadati</taxon>
        <taxon>Pseudomonadota</taxon>
        <taxon>Betaproteobacteria</taxon>
        <taxon>Burkholderiales</taxon>
        <taxon>Sphaerotilaceae</taxon>
        <taxon>Roseateles</taxon>
    </lineage>
</organism>
<feature type="transmembrane region" description="Helical" evidence="2">
    <location>
        <begin position="272"/>
        <end position="296"/>
    </location>
</feature>
<evidence type="ECO:0000256" key="2">
    <source>
        <dbReference type="SAM" id="Phobius"/>
    </source>
</evidence>
<feature type="transmembrane region" description="Helical" evidence="2">
    <location>
        <begin position="330"/>
        <end position="353"/>
    </location>
</feature>
<protein>
    <recommendedName>
        <fullName evidence="5">NnrS family protein</fullName>
    </recommendedName>
</protein>
<feature type="transmembrane region" description="Helical" evidence="2">
    <location>
        <begin position="100"/>
        <end position="117"/>
    </location>
</feature>
<feature type="transmembrane region" description="Helical" evidence="2">
    <location>
        <begin position="180"/>
        <end position="201"/>
    </location>
</feature>
<dbReference type="Proteomes" id="UP001177769">
    <property type="component" value="Chromosome"/>
</dbReference>
<reference evidence="3" key="1">
    <citation type="submission" date="2023-01" db="EMBL/GenBank/DDBJ databases">
        <title>Whole genome sequence of Paucibacter sp. S2-9 isolated from pond sediment.</title>
        <authorList>
            <person name="Jung J.Y."/>
        </authorList>
    </citation>
    <scope>NUCLEOTIDE SEQUENCE</scope>
    <source>
        <strain evidence="3">S2-9</strain>
    </source>
</reference>
<sequence length="386" mass="40449">MARAKPLAVGRGLIAACAGLAVANLLAALLGGLLRLGALQSGAAAAGQALALHGALMMAGFFASLVTLERVVALRRGRWIPLLSGGAGLLALAGQADAAALLWLLTAAGLLELYLWAGRHRAWSLPLAVEASAALALLAGAAAHAAGQAELARWGWSLFLVLTIAGERRELMRLLPLPHWGQRAFLAGWAGFALVAALLLWRPELGRPLGFALLGLLALWLLRFDLARLQWRAPGWAGHTAICLLVGYGWLLLAAVSGLAGQGLPGGIAWHLLWLGFVFAMVFGHAPIMLPALAGLRPRHSRWALLPLALLGLSLLLRSAASLWGWPHGLALAGAGHGLALLWFGLTMGRLVAKPETKEVSRFAGSEKRTSGLGQGPVELGDLRDE</sequence>